<dbReference type="InterPro" id="IPR013783">
    <property type="entry name" value="Ig-like_fold"/>
</dbReference>
<protein>
    <submittedName>
        <fullName evidence="3">Chitobiase/beta-hexosaminidase C-terminal domain-containing protein</fullName>
    </submittedName>
</protein>
<dbReference type="SUPFAM" id="SSF53474">
    <property type="entry name" value="alpha/beta-Hydrolases"/>
    <property type="match status" value="1"/>
</dbReference>
<dbReference type="Pfam" id="PF13290">
    <property type="entry name" value="CHB_HEX_C_1"/>
    <property type="match status" value="1"/>
</dbReference>
<evidence type="ECO:0000313" key="3">
    <source>
        <dbReference type="EMBL" id="MBD2867826.1"/>
    </source>
</evidence>
<dbReference type="Proteomes" id="UP000632125">
    <property type="component" value="Unassembled WGS sequence"/>
</dbReference>
<dbReference type="InterPro" id="IPR029058">
    <property type="entry name" value="AB_hydrolase_fold"/>
</dbReference>
<dbReference type="Gene3D" id="2.60.40.10">
    <property type="entry name" value="Immunoglobulins"/>
    <property type="match status" value="1"/>
</dbReference>
<dbReference type="EMBL" id="JACXIY010000005">
    <property type="protein sequence ID" value="MBD2867826.1"/>
    <property type="molecule type" value="Genomic_DNA"/>
</dbReference>
<reference evidence="3" key="1">
    <citation type="submission" date="2020-09" db="EMBL/GenBank/DDBJ databases">
        <title>A novel bacterium of genus Paenibacillus, isolated from South China Sea.</title>
        <authorList>
            <person name="Huang H."/>
            <person name="Mo K."/>
            <person name="Hu Y."/>
        </authorList>
    </citation>
    <scope>NUCLEOTIDE SEQUENCE</scope>
    <source>
        <strain evidence="3">IB182493</strain>
    </source>
</reference>
<proteinExistence type="predicted"/>
<name>A0A927H3X9_9BACL</name>
<dbReference type="InterPro" id="IPR000801">
    <property type="entry name" value="Esterase-like"/>
</dbReference>
<dbReference type="AlphaFoldDB" id="A0A927H3X9"/>
<dbReference type="Gene3D" id="3.40.50.1820">
    <property type="entry name" value="alpha/beta hydrolase"/>
    <property type="match status" value="1"/>
</dbReference>
<feature type="domain" description="GH29D-like beta-sandwich" evidence="2">
    <location>
        <begin position="19"/>
        <end position="76"/>
    </location>
</feature>
<dbReference type="PANTHER" id="PTHR43037">
    <property type="entry name" value="UNNAMED PRODUCT-RELATED"/>
    <property type="match status" value="1"/>
</dbReference>
<dbReference type="InterPro" id="IPR050955">
    <property type="entry name" value="Plant_Biomass_Hydrol_Est"/>
</dbReference>
<dbReference type="RefSeq" id="WP_190858670.1">
    <property type="nucleotide sequence ID" value="NZ_JACXIY010000005.1"/>
</dbReference>
<gene>
    <name evidence="3" type="ORF">IDH41_04490</name>
</gene>
<dbReference type="InterPro" id="IPR059177">
    <property type="entry name" value="GH29D-like_dom"/>
</dbReference>
<sequence length="348" mass="38081">MEQYLFENGEKVAALTASPAPGAYYTDQHVRLRSAAPDAAIHYTLDGSEPSVGSTRYSGPIAVKRTTTIKAVAIRPEDRQPVAGALKGQAVSETATFRYEFESRETIASRFLSFTYRSMPYRLYIPAQYEPGGEPYPLVLFLHGGAERGDDNERQLLASDGAVIWAAPEHQAANPSFVLAPQARNVPGGGFGLTRDAANDDVIELSRVFEVGEDVRTAVEIVRLVAEQYGIDRDRLYVTGLSQGGFGTFHTYAIAPDLFAAMVPIAGGGDPDKMPALAGKPIWAFHAEDDAVIPVSYTREAIERIREAGGAPIYTEYAADLNYNHGSWVPAYANKQMIEWLFRQRKQG</sequence>
<dbReference type="PANTHER" id="PTHR43037:SF1">
    <property type="entry name" value="BLL1128 PROTEIN"/>
    <property type="match status" value="1"/>
</dbReference>
<evidence type="ECO:0000256" key="1">
    <source>
        <dbReference type="ARBA" id="ARBA00022729"/>
    </source>
</evidence>
<keyword evidence="1" id="KW-0732">Signal</keyword>
<comment type="caution">
    <text evidence="3">The sequence shown here is derived from an EMBL/GenBank/DDBJ whole genome shotgun (WGS) entry which is preliminary data.</text>
</comment>
<dbReference type="Pfam" id="PF00756">
    <property type="entry name" value="Esterase"/>
    <property type="match status" value="1"/>
</dbReference>
<evidence type="ECO:0000259" key="2">
    <source>
        <dbReference type="Pfam" id="PF13290"/>
    </source>
</evidence>
<evidence type="ECO:0000313" key="4">
    <source>
        <dbReference type="Proteomes" id="UP000632125"/>
    </source>
</evidence>
<organism evidence="3 4">
    <name type="scientific">Paenibacillus arenilitoris</name>
    <dbReference type="NCBI Taxonomy" id="2772299"/>
    <lineage>
        <taxon>Bacteria</taxon>
        <taxon>Bacillati</taxon>
        <taxon>Bacillota</taxon>
        <taxon>Bacilli</taxon>
        <taxon>Bacillales</taxon>
        <taxon>Paenibacillaceae</taxon>
        <taxon>Paenibacillus</taxon>
    </lineage>
</organism>
<accession>A0A927H3X9</accession>
<keyword evidence="4" id="KW-1185">Reference proteome</keyword>